<dbReference type="AlphaFoldDB" id="A0A7J0D6K2"/>
<dbReference type="PANTHER" id="PTHR32060">
    <property type="entry name" value="TAIL-SPECIFIC PROTEASE"/>
    <property type="match status" value="1"/>
</dbReference>
<proteinExistence type="predicted"/>
<name>A0A7J0D6K2_9ERIC</name>
<feature type="domain" description="Tail specific protease" evidence="1">
    <location>
        <begin position="15"/>
        <end position="178"/>
    </location>
</feature>
<dbReference type="EMBL" id="BJWL01000042">
    <property type="protein sequence ID" value="GFS28380.1"/>
    <property type="molecule type" value="Genomic_DNA"/>
</dbReference>
<dbReference type="Gene3D" id="3.90.226.10">
    <property type="entry name" value="2-enoyl-CoA Hydratase, Chain A, domain 1"/>
    <property type="match status" value="1"/>
</dbReference>
<reference evidence="3" key="1">
    <citation type="submission" date="2019-07" db="EMBL/GenBank/DDBJ databases">
        <title>De Novo Assembly of kiwifruit Actinidia rufa.</title>
        <authorList>
            <person name="Sugita-Konishi S."/>
            <person name="Sato K."/>
            <person name="Mori E."/>
            <person name="Abe Y."/>
            <person name="Kisaki G."/>
            <person name="Hamano K."/>
            <person name="Suezawa K."/>
            <person name="Otani M."/>
            <person name="Fukuda T."/>
            <person name="Manabe T."/>
            <person name="Gomi K."/>
            <person name="Tabuchi M."/>
            <person name="Akimitsu K."/>
            <person name="Kataoka I."/>
        </authorList>
    </citation>
    <scope>NUCLEOTIDE SEQUENCE [LARGE SCALE GENOMIC DNA]</scope>
    <source>
        <strain evidence="3">cv. Fuchu</strain>
    </source>
</reference>
<dbReference type="GO" id="GO:0006508">
    <property type="term" value="P:proteolysis"/>
    <property type="evidence" value="ECO:0007669"/>
    <property type="project" value="InterPro"/>
</dbReference>
<dbReference type="SUPFAM" id="SSF52096">
    <property type="entry name" value="ClpP/crotonase"/>
    <property type="match status" value="1"/>
</dbReference>
<dbReference type="PANTHER" id="PTHR32060:SF7">
    <property type="entry name" value="CARBOXYL-TERMINAL-PROCESSING PEPTIDASE 2, CHLOROPLASTIC"/>
    <property type="match status" value="1"/>
</dbReference>
<evidence type="ECO:0000313" key="2">
    <source>
        <dbReference type="EMBL" id="GFS28380.1"/>
    </source>
</evidence>
<dbReference type="SMART" id="SM00245">
    <property type="entry name" value="TSPc"/>
    <property type="match status" value="1"/>
</dbReference>
<evidence type="ECO:0000259" key="1">
    <source>
        <dbReference type="SMART" id="SM00245"/>
    </source>
</evidence>
<organism evidence="2 3">
    <name type="scientific">Actinidia rufa</name>
    <dbReference type="NCBI Taxonomy" id="165716"/>
    <lineage>
        <taxon>Eukaryota</taxon>
        <taxon>Viridiplantae</taxon>
        <taxon>Streptophyta</taxon>
        <taxon>Embryophyta</taxon>
        <taxon>Tracheophyta</taxon>
        <taxon>Spermatophyta</taxon>
        <taxon>Magnoliopsida</taxon>
        <taxon>eudicotyledons</taxon>
        <taxon>Gunneridae</taxon>
        <taxon>Pentapetalae</taxon>
        <taxon>asterids</taxon>
        <taxon>Ericales</taxon>
        <taxon>Actinidiaceae</taxon>
        <taxon>Actinidia</taxon>
    </lineage>
</organism>
<dbReference type="GO" id="GO:0004175">
    <property type="term" value="F:endopeptidase activity"/>
    <property type="evidence" value="ECO:0007669"/>
    <property type="project" value="TreeGrafter"/>
</dbReference>
<dbReference type="InterPro" id="IPR005151">
    <property type="entry name" value="Tail-specific_protease"/>
</dbReference>
<dbReference type="Proteomes" id="UP000585474">
    <property type="component" value="Unassembled WGS sequence"/>
</dbReference>
<dbReference type="OrthoDB" id="43580at2759"/>
<keyword evidence="3" id="KW-1185">Reference proteome</keyword>
<dbReference type="GO" id="GO:0008236">
    <property type="term" value="F:serine-type peptidase activity"/>
    <property type="evidence" value="ECO:0007669"/>
    <property type="project" value="InterPro"/>
</dbReference>
<gene>
    <name evidence="2" type="ORF">Acr_00g0001440</name>
</gene>
<comment type="caution">
    <text evidence="2">The sequence shown here is derived from an EMBL/GenBank/DDBJ whole genome shotgun (WGS) entry which is preliminary data.</text>
</comment>
<sequence length="288" mass="31278">MARAPSNPSSWSLFDGDIGACLVEIDGDILLSINEGSIKSLTLEITYLMEMLPSVNENSMIPSSWRLAEKSRIYCEEPRTCSLGEFRGLREIFSPLRGDAHGGEPSPRTTSASEILAGALKDNKRAVLFGEPTYWKGKIQLVFELSDGSGLAVTVARYETPTHTNIDKVGVIPDHPLSASFPKDDQSFCSCLQGPISTCYLNKVNALGDEFFNNLCQILPQLVVIVNVKGMIDGGIHRFAGAQLTRGHRTAVNRSRGGARILGVLLDCDGVVEMAEGWGRWDDVDGCA</sequence>
<protein>
    <submittedName>
        <fullName evidence="2">Peptidase S41 family protein</fullName>
    </submittedName>
</protein>
<dbReference type="Pfam" id="PF03572">
    <property type="entry name" value="Peptidase_S41"/>
    <property type="match status" value="1"/>
</dbReference>
<accession>A0A7J0D6K2</accession>
<dbReference type="InterPro" id="IPR029045">
    <property type="entry name" value="ClpP/crotonase-like_dom_sf"/>
</dbReference>
<evidence type="ECO:0000313" key="3">
    <source>
        <dbReference type="Proteomes" id="UP000585474"/>
    </source>
</evidence>